<dbReference type="CDD" id="cd09898">
    <property type="entry name" value="H3TH_53EXO"/>
    <property type="match status" value="1"/>
</dbReference>
<dbReference type="InterPro" id="IPR036397">
    <property type="entry name" value="RNaseH_sf"/>
</dbReference>
<evidence type="ECO:0000313" key="21">
    <source>
        <dbReference type="EMBL" id="NYI68572.1"/>
    </source>
</evidence>
<evidence type="ECO:0000256" key="8">
    <source>
        <dbReference type="ARBA" id="ARBA00022763"/>
    </source>
</evidence>
<dbReference type="Gene3D" id="1.20.1060.10">
    <property type="entry name" value="Taq DNA Polymerase, Chain T, domain 4"/>
    <property type="match status" value="1"/>
</dbReference>
<evidence type="ECO:0000256" key="4">
    <source>
        <dbReference type="ARBA" id="ARBA00022679"/>
    </source>
</evidence>
<feature type="domain" description="3'-5' exonuclease" evidence="18">
    <location>
        <begin position="311"/>
        <end position="496"/>
    </location>
</feature>
<comment type="similarity">
    <text evidence="1 17">Belongs to the DNA polymerase type-A family.</text>
</comment>
<keyword evidence="11 17" id="KW-0239">DNA-directed DNA polymerase</keyword>
<dbReference type="SUPFAM" id="SSF56672">
    <property type="entry name" value="DNA/RNA polymerases"/>
    <property type="match status" value="1"/>
</dbReference>
<evidence type="ECO:0000256" key="6">
    <source>
        <dbReference type="ARBA" id="ARBA00022705"/>
    </source>
</evidence>
<feature type="domain" description="DNA-directed DNA polymerase family A palm" evidence="20">
    <location>
        <begin position="663"/>
        <end position="875"/>
    </location>
</feature>
<proteinExistence type="inferred from homology"/>
<dbReference type="SMART" id="SM00474">
    <property type="entry name" value="35EXOc"/>
    <property type="match status" value="1"/>
</dbReference>
<evidence type="ECO:0000256" key="2">
    <source>
        <dbReference type="ARBA" id="ARBA00012417"/>
    </source>
</evidence>
<dbReference type="InterPro" id="IPR002421">
    <property type="entry name" value="5-3_exonuclease"/>
</dbReference>
<dbReference type="SUPFAM" id="SSF88723">
    <property type="entry name" value="PIN domain-like"/>
    <property type="match status" value="1"/>
</dbReference>
<dbReference type="SUPFAM" id="SSF53098">
    <property type="entry name" value="Ribonuclease H-like"/>
    <property type="match status" value="1"/>
</dbReference>
<evidence type="ECO:0000259" key="20">
    <source>
        <dbReference type="SMART" id="SM00482"/>
    </source>
</evidence>
<dbReference type="InterPro" id="IPR001098">
    <property type="entry name" value="DNA-dir_DNA_pol_A_palm_dom"/>
</dbReference>
<dbReference type="GO" id="GO:0006261">
    <property type="term" value="P:DNA-templated DNA replication"/>
    <property type="evidence" value="ECO:0007669"/>
    <property type="project" value="UniProtKB-UniRule"/>
</dbReference>
<evidence type="ECO:0000256" key="10">
    <source>
        <dbReference type="ARBA" id="ARBA00022839"/>
    </source>
</evidence>
<dbReference type="AlphaFoldDB" id="A0A7Z0IIP4"/>
<keyword evidence="12 17" id="KW-0238">DNA-binding</keyword>
<dbReference type="Pfam" id="PF00476">
    <property type="entry name" value="DNA_pol_A"/>
    <property type="match status" value="1"/>
</dbReference>
<feature type="domain" description="5'-3' exonuclease" evidence="19">
    <location>
        <begin position="12"/>
        <end position="274"/>
    </location>
</feature>
<dbReference type="Pfam" id="PF01367">
    <property type="entry name" value="5_3_exonuc"/>
    <property type="match status" value="1"/>
</dbReference>
<dbReference type="Proteomes" id="UP000539111">
    <property type="component" value="Unassembled WGS sequence"/>
</dbReference>
<dbReference type="PANTHER" id="PTHR10133">
    <property type="entry name" value="DNA POLYMERASE I"/>
    <property type="match status" value="1"/>
</dbReference>
<name>A0A7Z0IIP4_9MICO</name>
<dbReference type="SMART" id="SM00475">
    <property type="entry name" value="53EXOc"/>
    <property type="match status" value="1"/>
</dbReference>
<dbReference type="InterPro" id="IPR012337">
    <property type="entry name" value="RNaseH-like_sf"/>
</dbReference>
<evidence type="ECO:0000256" key="11">
    <source>
        <dbReference type="ARBA" id="ARBA00022932"/>
    </source>
</evidence>
<dbReference type="InterPro" id="IPR018320">
    <property type="entry name" value="DNA_polymerase_1"/>
</dbReference>
<dbReference type="Pfam" id="PF22619">
    <property type="entry name" value="DNA_polI_exo1"/>
    <property type="match status" value="1"/>
</dbReference>
<dbReference type="FunFam" id="1.10.150.20:FF:000003">
    <property type="entry name" value="DNA polymerase I"/>
    <property type="match status" value="1"/>
</dbReference>
<dbReference type="InterPro" id="IPR029060">
    <property type="entry name" value="PIN-like_dom_sf"/>
</dbReference>
<evidence type="ECO:0000256" key="3">
    <source>
        <dbReference type="ARBA" id="ARBA00020311"/>
    </source>
</evidence>
<dbReference type="FunFam" id="3.40.50.1010:FF:000001">
    <property type="entry name" value="DNA polymerase I"/>
    <property type="match status" value="1"/>
</dbReference>
<evidence type="ECO:0000256" key="14">
    <source>
        <dbReference type="ARBA" id="ARBA00049244"/>
    </source>
</evidence>
<dbReference type="SMART" id="SM00279">
    <property type="entry name" value="HhH2"/>
    <property type="match status" value="1"/>
</dbReference>
<keyword evidence="10" id="KW-0269">Exonuclease</keyword>
<dbReference type="NCBIfam" id="NF004397">
    <property type="entry name" value="PRK05755.1"/>
    <property type="match status" value="1"/>
</dbReference>
<evidence type="ECO:0000256" key="13">
    <source>
        <dbReference type="ARBA" id="ARBA00023204"/>
    </source>
</evidence>
<dbReference type="FunFam" id="1.10.150.20:FF:000002">
    <property type="entry name" value="DNA polymerase I"/>
    <property type="match status" value="1"/>
</dbReference>
<dbReference type="InterPro" id="IPR036279">
    <property type="entry name" value="5-3_exonuclease_C_sf"/>
</dbReference>
<evidence type="ECO:0000259" key="18">
    <source>
        <dbReference type="SMART" id="SM00474"/>
    </source>
</evidence>
<dbReference type="PRINTS" id="PR00868">
    <property type="entry name" value="DNAPOLI"/>
</dbReference>
<keyword evidence="8 17" id="KW-0227">DNA damage</keyword>
<comment type="function">
    <text evidence="15">In addition to polymerase activity, this DNA polymerase exhibits 3'-5' and 5'-3' exonuclease activity.</text>
</comment>
<dbReference type="CDD" id="cd08637">
    <property type="entry name" value="DNA_pol_A_pol_I_C"/>
    <property type="match status" value="1"/>
</dbReference>
<sequence>MSTSAHGPQPEQTSTLLLIDGHSLAYRAFYALPTDNFRTATGQYTNAVYGFTSMLINVLGAEAPTHVAVAFDVSRESFRQTEYAEYKAGRAKTPPEFAGQVDLVQEVLEAMNISVVTKDGYEADDVLATMATQAAEAGLSVLVMSGDRDCLQLSNDKITVLYPKKGVSEMARMTPDAIEDKYGVSPENYRGLAALVGESADNLPGVPGVGPKTAAKWIAKYEGLDGVIAHIDEIGGKVGESLRENINNVLRNQRLNKLLTDVVLPVEIADTERRAPSREAVHQLFDALEFRVLRDRLFADSGPDESTAEAFTVETERHGPDGLAAWLQGIGTPAGLAVSGTWRHGSGDIDLLAIAPAAGTVDADAGNEQPRVGVIDPSALDTEAENALANWLADADVPKVMHDAKGPSQALAARGLPLRGLTCDTELAAYLLHPDQRTYKLDDLVMRYLGRTIEIDESDDGQLSLDLDGDAAADTALGSNAAGVRDLAKALDGELEKIGAAGLLTDLELPIQRVLAGMETAGIAVDSDRIARLEDMFSDAAERAADAAYETIGRQVNLGSPKQLQVVLFDELDMPKTKRTKTGYTTDADALTDLFAKTEHPFLAHLLDYRDNIRLKQTVEGLRKAVSDDGRVHTSYQQTVAATGRLSSTDPNLQNIPVRTTAGRQIREVFVVGKDSGGRAYESLLTADYSQIEMRIMAHLSGDDGLQAAFRAGEDLHNFVGARVFHVDEADVSAEMRSKVKAMSYGLAYGLSAFGLSRQLKISVDEAGGLRDEYFARFGGVRDYLQDVVEQARRTGYTETIKGRRRYLPDLTSSNRQRRDMAERAALNAPIQGSAADIMKLAMLGVDEGLRHGELGSRMLLQVHDEVIIEVASGEADAVEELVRDKMANAYSLDVPLDVNVGHGKSWHEAAH</sequence>
<dbReference type="EMBL" id="JACBZP010000001">
    <property type="protein sequence ID" value="NYI68572.1"/>
    <property type="molecule type" value="Genomic_DNA"/>
</dbReference>
<dbReference type="InterPro" id="IPR002562">
    <property type="entry name" value="3'-5'_exonuclease_dom"/>
</dbReference>
<dbReference type="GO" id="GO:0008409">
    <property type="term" value="F:5'-3' exonuclease activity"/>
    <property type="evidence" value="ECO:0007669"/>
    <property type="project" value="InterPro"/>
</dbReference>
<evidence type="ECO:0000256" key="9">
    <source>
        <dbReference type="ARBA" id="ARBA00022801"/>
    </source>
</evidence>
<comment type="caution">
    <text evidence="21">The sequence shown here is derived from an EMBL/GenBank/DDBJ whole genome shotgun (WGS) entry which is preliminary data.</text>
</comment>
<evidence type="ECO:0000259" key="19">
    <source>
        <dbReference type="SMART" id="SM00475"/>
    </source>
</evidence>
<dbReference type="Gene3D" id="3.30.420.10">
    <property type="entry name" value="Ribonuclease H-like superfamily/Ribonuclease H"/>
    <property type="match status" value="1"/>
</dbReference>
<keyword evidence="5 17" id="KW-0548">Nucleotidyltransferase</keyword>
<evidence type="ECO:0000256" key="12">
    <source>
        <dbReference type="ARBA" id="ARBA00023125"/>
    </source>
</evidence>
<evidence type="ECO:0000313" key="22">
    <source>
        <dbReference type="Proteomes" id="UP000539111"/>
    </source>
</evidence>
<dbReference type="PANTHER" id="PTHR10133:SF27">
    <property type="entry name" value="DNA POLYMERASE NU"/>
    <property type="match status" value="1"/>
</dbReference>
<dbReference type="PROSITE" id="PS00447">
    <property type="entry name" value="DNA_POLYMERASE_A"/>
    <property type="match status" value="1"/>
</dbReference>
<dbReference type="InterPro" id="IPR020045">
    <property type="entry name" value="DNA_polI_H3TH"/>
</dbReference>
<dbReference type="GO" id="GO:0003887">
    <property type="term" value="F:DNA-directed DNA polymerase activity"/>
    <property type="evidence" value="ECO:0007669"/>
    <property type="project" value="UniProtKB-UniRule"/>
</dbReference>
<evidence type="ECO:0000256" key="16">
    <source>
        <dbReference type="NCBIfam" id="TIGR00593"/>
    </source>
</evidence>
<dbReference type="GO" id="GO:0006302">
    <property type="term" value="P:double-strand break repair"/>
    <property type="evidence" value="ECO:0007669"/>
    <property type="project" value="TreeGrafter"/>
</dbReference>
<keyword evidence="7" id="KW-0540">Nuclease</keyword>
<dbReference type="Pfam" id="PF02739">
    <property type="entry name" value="5_3_exonuc_N"/>
    <property type="match status" value="1"/>
</dbReference>
<dbReference type="SMART" id="SM00482">
    <property type="entry name" value="POLAc"/>
    <property type="match status" value="1"/>
</dbReference>
<organism evidence="21 22">
    <name type="scientific">Spelaeicoccus albus</name>
    <dbReference type="NCBI Taxonomy" id="1280376"/>
    <lineage>
        <taxon>Bacteria</taxon>
        <taxon>Bacillati</taxon>
        <taxon>Actinomycetota</taxon>
        <taxon>Actinomycetes</taxon>
        <taxon>Micrococcales</taxon>
        <taxon>Brevibacteriaceae</taxon>
        <taxon>Spelaeicoccus</taxon>
    </lineage>
</organism>
<dbReference type="InterPro" id="IPR043502">
    <property type="entry name" value="DNA/RNA_pol_sf"/>
</dbReference>
<protein>
    <recommendedName>
        <fullName evidence="3 16">DNA polymerase I</fullName>
        <ecNumber evidence="2 16">2.7.7.7</ecNumber>
    </recommendedName>
</protein>
<accession>A0A7Z0IIP4</accession>
<dbReference type="CDD" id="cd06140">
    <property type="entry name" value="DNA_polA_I_Bacillus_like_exo"/>
    <property type="match status" value="1"/>
</dbReference>
<dbReference type="GO" id="GO:0003677">
    <property type="term" value="F:DNA binding"/>
    <property type="evidence" value="ECO:0007669"/>
    <property type="project" value="UniProtKB-UniRule"/>
</dbReference>
<dbReference type="Gene3D" id="1.10.150.20">
    <property type="entry name" value="5' to 3' exonuclease, C-terminal subdomain"/>
    <property type="match status" value="2"/>
</dbReference>
<dbReference type="EC" id="2.7.7.7" evidence="2 16"/>
<evidence type="ECO:0000256" key="5">
    <source>
        <dbReference type="ARBA" id="ARBA00022695"/>
    </source>
</evidence>
<dbReference type="InterPro" id="IPR020046">
    <property type="entry name" value="5-3_exonucl_a-hlix_arch_N"/>
</dbReference>
<dbReference type="InterPro" id="IPR054690">
    <property type="entry name" value="DNA_polI_exonuclease"/>
</dbReference>
<dbReference type="InterPro" id="IPR019760">
    <property type="entry name" value="DNA-dir_DNA_pol_A_CS"/>
</dbReference>
<evidence type="ECO:0000256" key="17">
    <source>
        <dbReference type="RuleBase" id="RU004460"/>
    </source>
</evidence>
<dbReference type="GO" id="GO:0008408">
    <property type="term" value="F:3'-5' exonuclease activity"/>
    <property type="evidence" value="ECO:0007669"/>
    <property type="project" value="InterPro"/>
</dbReference>
<dbReference type="InterPro" id="IPR008918">
    <property type="entry name" value="HhH2"/>
</dbReference>
<reference evidence="21 22" key="1">
    <citation type="submission" date="2020-07" db="EMBL/GenBank/DDBJ databases">
        <title>Sequencing the genomes of 1000 actinobacteria strains.</title>
        <authorList>
            <person name="Klenk H.-P."/>
        </authorList>
    </citation>
    <scope>NUCLEOTIDE SEQUENCE [LARGE SCALE GENOMIC DNA]</scope>
    <source>
        <strain evidence="21 22">DSM 26341</strain>
    </source>
</reference>
<dbReference type="Gene3D" id="3.40.50.1010">
    <property type="entry name" value="5'-nuclease"/>
    <property type="match status" value="1"/>
</dbReference>
<evidence type="ECO:0000256" key="15">
    <source>
        <dbReference type="ARBA" id="ARBA00053603"/>
    </source>
</evidence>
<keyword evidence="13 17" id="KW-0234">DNA repair</keyword>
<dbReference type="CDD" id="cd09859">
    <property type="entry name" value="PIN_53EXO"/>
    <property type="match status" value="1"/>
</dbReference>
<comment type="catalytic activity">
    <reaction evidence="14 17">
        <text>DNA(n) + a 2'-deoxyribonucleoside 5'-triphosphate = DNA(n+1) + diphosphate</text>
        <dbReference type="Rhea" id="RHEA:22508"/>
        <dbReference type="Rhea" id="RHEA-COMP:17339"/>
        <dbReference type="Rhea" id="RHEA-COMP:17340"/>
        <dbReference type="ChEBI" id="CHEBI:33019"/>
        <dbReference type="ChEBI" id="CHEBI:61560"/>
        <dbReference type="ChEBI" id="CHEBI:173112"/>
        <dbReference type="EC" id="2.7.7.7"/>
    </reaction>
</comment>
<keyword evidence="9" id="KW-0378">Hydrolase</keyword>
<dbReference type="SUPFAM" id="SSF47807">
    <property type="entry name" value="5' to 3' exonuclease, C-terminal subdomain"/>
    <property type="match status" value="1"/>
</dbReference>
<keyword evidence="4 17" id="KW-0808">Transferase</keyword>
<gene>
    <name evidence="17" type="primary">polA</name>
    <name evidence="21" type="ORF">BJY26_002878</name>
</gene>
<keyword evidence="6 17" id="KW-0235">DNA replication</keyword>
<keyword evidence="22" id="KW-1185">Reference proteome</keyword>
<evidence type="ECO:0000256" key="7">
    <source>
        <dbReference type="ARBA" id="ARBA00022722"/>
    </source>
</evidence>
<dbReference type="Gene3D" id="3.30.70.370">
    <property type="match status" value="1"/>
</dbReference>
<dbReference type="InterPro" id="IPR002298">
    <property type="entry name" value="DNA_polymerase_A"/>
</dbReference>
<evidence type="ECO:0000256" key="1">
    <source>
        <dbReference type="ARBA" id="ARBA00007705"/>
    </source>
</evidence>
<dbReference type="RefSeq" id="WP_179428903.1">
    <property type="nucleotide sequence ID" value="NZ_JACBZP010000001.1"/>
</dbReference>
<dbReference type="NCBIfam" id="TIGR00593">
    <property type="entry name" value="pola"/>
    <property type="match status" value="1"/>
</dbReference>